<name>F0H068_9FIRM</name>
<comment type="caution">
    <text evidence="1">The sequence shown here is derived from an EMBL/GenBank/DDBJ whole genome shotgun (WGS) entry which is preliminary data.</text>
</comment>
<evidence type="ECO:0000313" key="2">
    <source>
        <dbReference type="Proteomes" id="UP000005277"/>
    </source>
</evidence>
<protein>
    <submittedName>
        <fullName evidence="1">Conserved domain protein</fullName>
    </submittedName>
</protein>
<organism evidence="1 2">
    <name type="scientific">Anaerococcus hydrogenalis ACS-025-V-Sch4</name>
    <dbReference type="NCBI Taxonomy" id="879306"/>
    <lineage>
        <taxon>Bacteria</taxon>
        <taxon>Bacillati</taxon>
        <taxon>Bacillota</taxon>
        <taxon>Tissierellia</taxon>
        <taxon>Tissierellales</taxon>
        <taxon>Peptoniphilaceae</taxon>
        <taxon>Anaerococcus</taxon>
    </lineage>
</organism>
<dbReference type="InterPro" id="IPR015421">
    <property type="entry name" value="PyrdxlP-dep_Trfase_major"/>
</dbReference>
<keyword evidence="2" id="KW-1185">Reference proteome</keyword>
<proteinExistence type="predicted"/>
<accession>F0H068</accession>
<dbReference type="Gene3D" id="3.40.640.10">
    <property type="entry name" value="Type I PLP-dependent aspartate aminotransferase-like (Major domain)"/>
    <property type="match status" value="1"/>
</dbReference>
<dbReference type="EMBL" id="AEXN01000015">
    <property type="protein sequence ID" value="EGC84062.1"/>
    <property type="molecule type" value="Genomic_DNA"/>
</dbReference>
<dbReference type="Gene3D" id="3.90.1150.10">
    <property type="entry name" value="Aspartate Aminotransferase, domain 1"/>
    <property type="match status" value="1"/>
</dbReference>
<dbReference type="Proteomes" id="UP000005277">
    <property type="component" value="Unassembled WGS sequence"/>
</dbReference>
<sequence>MIYFDYAATSIKRKEILKDIFDNMENFDGNPDSLHVLGRSGKKSFGKFKNGNCKNL</sequence>
<dbReference type="GO" id="GO:0003824">
    <property type="term" value="F:catalytic activity"/>
    <property type="evidence" value="ECO:0007669"/>
    <property type="project" value="UniProtKB-ARBA"/>
</dbReference>
<reference evidence="1 2" key="1">
    <citation type="submission" date="2011-01" db="EMBL/GenBank/DDBJ databases">
        <authorList>
            <person name="Durkin A.S."/>
            <person name="Madupu R."/>
            <person name="Torralba M."/>
            <person name="Gillis M."/>
            <person name="Methe B."/>
            <person name="Sutton G."/>
            <person name="Nelson K.E."/>
        </authorList>
    </citation>
    <scope>NUCLEOTIDE SEQUENCE [LARGE SCALE GENOMIC DNA]</scope>
    <source>
        <strain evidence="1 2">ACS-025-V-Sch4</strain>
    </source>
</reference>
<evidence type="ECO:0000313" key="1">
    <source>
        <dbReference type="EMBL" id="EGC84062.1"/>
    </source>
</evidence>
<gene>
    <name evidence="1" type="ORF">HMPREF9246_1080</name>
</gene>
<dbReference type="AlphaFoldDB" id="F0H068"/>
<dbReference type="InterPro" id="IPR015422">
    <property type="entry name" value="PyrdxlP-dep_Trfase_small"/>
</dbReference>